<dbReference type="AlphaFoldDB" id="A0A2P7AXP5"/>
<evidence type="ECO:0000313" key="3">
    <source>
        <dbReference type="Proteomes" id="UP000241764"/>
    </source>
</evidence>
<keyword evidence="3" id="KW-1185">Reference proteome</keyword>
<feature type="compositionally biased region" description="Polar residues" evidence="1">
    <location>
        <begin position="67"/>
        <end position="76"/>
    </location>
</feature>
<organism evidence="2 3">
    <name type="scientific">Phyllobacterium sophorae</name>
    <dbReference type="NCBI Taxonomy" id="1520277"/>
    <lineage>
        <taxon>Bacteria</taxon>
        <taxon>Pseudomonadati</taxon>
        <taxon>Pseudomonadota</taxon>
        <taxon>Alphaproteobacteria</taxon>
        <taxon>Hyphomicrobiales</taxon>
        <taxon>Phyllobacteriaceae</taxon>
        <taxon>Phyllobacterium</taxon>
    </lineage>
</organism>
<proteinExistence type="predicted"/>
<evidence type="ECO:0000256" key="1">
    <source>
        <dbReference type="SAM" id="MobiDB-lite"/>
    </source>
</evidence>
<comment type="caution">
    <text evidence="2">The sequence shown here is derived from an EMBL/GenBank/DDBJ whole genome shotgun (WGS) entry which is preliminary data.</text>
</comment>
<dbReference type="Proteomes" id="UP000241764">
    <property type="component" value="Unassembled WGS sequence"/>
</dbReference>
<sequence length="76" mass="8375">MFEDKVGKSHIDILRTKKQAVTPVLAQMVGSNLKIGATMQRWFCVAGDTDKSIDPNRVFGNPENAVRSRSTRNGPS</sequence>
<protein>
    <submittedName>
        <fullName evidence="2">Uncharacterized protein</fullName>
    </submittedName>
</protein>
<gene>
    <name evidence="2" type="ORF">CU103_27290</name>
</gene>
<reference evidence="3" key="1">
    <citation type="submission" date="2017-11" db="EMBL/GenBank/DDBJ databases">
        <authorList>
            <person name="Kuznetsova I."/>
            <person name="Sazanova A."/>
            <person name="Chirak E."/>
            <person name="Safronova V."/>
            <person name="Willems A."/>
        </authorList>
    </citation>
    <scope>NUCLEOTIDE SEQUENCE [LARGE SCALE GENOMIC DNA]</scope>
    <source>
        <strain evidence="3">CCBAU 03422</strain>
    </source>
</reference>
<name>A0A2P7AXP5_9HYPH</name>
<evidence type="ECO:0000313" key="2">
    <source>
        <dbReference type="EMBL" id="PSH58980.1"/>
    </source>
</evidence>
<feature type="region of interest" description="Disordered" evidence="1">
    <location>
        <begin position="53"/>
        <end position="76"/>
    </location>
</feature>
<accession>A0A2P7AXP5</accession>
<dbReference type="EMBL" id="PGGM01000017">
    <property type="protein sequence ID" value="PSH58980.1"/>
    <property type="molecule type" value="Genomic_DNA"/>
</dbReference>